<sequence>MKRGFLNSSKAKARPLGPALQSKLIGAAAEFDVPFRKGQIAVGAPTTPTFRMAPSPGKGMGLFSTRALKMGDLILSERPLFVTVTRSKLIASLDFTEEQQKQHSRNEWERHYELCVNRMQPADKAALMALANCNENDGFGSIDGIVATNAFGLEDLGLPGREEEYIAVGKDLSRLNDNCSCNTSHRFDTPSFSYQLFAVHDIAAGEELTTGYTYLDCSTAERHQKLKPFKVVCTCAACTDRVASDARRASIALCNPGERPFSESFARVWLLDPTLPDDWLPFKCEAQLALIARESLEHLPMHCEAVTTLMEAEWAAKLDTFVWEKRHMNVKALLDPASPAYEAHPLWRKRQKSCPVSKPRKRVPLPEVVEGKIVYPTVRSK</sequence>
<comment type="caution">
    <text evidence="2">The sequence shown here is derived from an EMBL/GenBank/DDBJ whole genome shotgun (WGS) entry which is preliminary data.</text>
</comment>
<dbReference type="EMBL" id="JARKIE010000016">
    <property type="protein sequence ID" value="KAJ7701927.1"/>
    <property type="molecule type" value="Genomic_DNA"/>
</dbReference>
<dbReference type="PROSITE" id="PS50280">
    <property type="entry name" value="SET"/>
    <property type="match status" value="1"/>
</dbReference>
<protein>
    <recommendedName>
        <fullName evidence="1">SET domain-containing protein</fullName>
    </recommendedName>
</protein>
<evidence type="ECO:0000313" key="3">
    <source>
        <dbReference type="Proteomes" id="UP001221757"/>
    </source>
</evidence>
<proteinExistence type="predicted"/>
<evidence type="ECO:0000259" key="1">
    <source>
        <dbReference type="PROSITE" id="PS50280"/>
    </source>
</evidence>
<dbReference type="InterPro" id="IPR046341">
    <property type="entry name" value="SET_dom_sf"/>
</dbReference>
<dbReference type="PANTHER" id="PTHR47332:SF4">
    <property type="entry name" value="SET DOMAIN-CONTAINING PROTEIN 5"/>
    <property type="match status" value="1"/>
</dbReference>
<dbReference type="Gene3D" id="2.170.270.10">
    <property type="entry name" value="SET domain"/>
    <property type="match status" value="1"/>
</dbReference>
<dbReference type="Proteomes" id="UP001221757">
    <property type="component" value="Unassembled WGS sequence"/>
</dbReference>
<dbReference type="SUPFAM" id="SSF82199">
    <property type="entry name" value="SET domain"/>
    <property type="match status" value="1"/>
</dbReference>
<organism evidence="2 3">
    <name type="scientific">Mycena rosella</name>
    <name type="common">Pink bonnet</name>
    <name type="synonym">Agaricus rosellus</name>
    <dbReference type="NCBI Taxonomy" id="1033263"/>
    <lineage>
        <taxon>Eukaryota</taxon>
        <taxon>Fungi</taxon>
        <taxon>Dikarya</taxon>
        <taxon>Basidiomycota</taxon>
        <taxon>Agaricomycotina</taxon>
        <taxon>Agaricomycetes</taxon>
        <taxon>Agaricomycetidae</taxon>
        <taxon>Agaricales</taxon>
        <taxon>Marasmiineae</taxon>
        <taxon>Mycenaceae</taxon>
        <taxon>Mycena</taxon>
    </lineage>
</organism>
<reference evidence="2" key="1">
    <citation type="submission" date="2023-03" db="EMBL/GenBank/DDBJ databases">
        <title>Massive genome expansion in bonnet fungi (Mycena s.s.) driven by repeated elements and novel gene families across ecological guilds.</title>
        <authorList>
            <consortium name="Lawrence Berkeley National Laboratory"/>
            <person name="Harder C.B."/>
            <person name="Miyauchi S."/>
            <person name="Viragh M."/>
            <person name="Kuo A."/>
            <person name="Thoen E."/>
            <person name="Andreopoulos B."/>
            <person name="Lu D."/>
            <person name="Skrede I."/>
            <person name="Drula E."/>
            <person name="Henrissat B."/>
            <person name="Morin E."/>
            <person name="Kohler A."/>
            <person name="Barry K."/>
            <person name="LaButti K."/>
            <person name="Morin E."/>
            <person name="Salamov A."/>
            <person name="Lipzen A."/>
            <person name="Mereny Z."/>
            <person name="Hegedus B."/>
            <person name="Baldrian P."/>
            <person name="Stursova M."/>
            <person name="Weitz H."/>
            <person name="Taylor A."/>
            <person name="Grigoriev I.V."/>
            <person name="Nagy L.G."/>
            <person name="Martin F."/>
            <person name="Kauserud H."/>
        </authorList>
    </citation>
    <scope>NUCLEOTIDE SEQUENCE</scope>
    <source>
        <strain evidence="2">CBHHK067</strain>
    </source>
</reference>
<dbReference type="InterPro" id="IPR001214">
    <property type="entry name" value="SET_dom"/>
</dbReference>
<feature type="domain" description="SET" evidence="1">
    <location>
        <begin position="48"/>
        <end position="213"/>
    </location>
</feature>
<evidence type="ECO:0000313" key="2">
    <source>
        <dbReference type="EMBL" id="KAJ7701927.1"/>
    </source>
</evidence>
<gene>
    <name evidence="2" type="ORF">B0H17DRAFT_1195133</name>
</gene>
<keyword evidence="3" id="KW-1185">Reference proteome</keyword>
<dbReference type="InterPro" id="IPR053185">
    <property type="entry name" value="SET_domain_protein"/>
</dbReference>
<dbReference type="Pfam" id="PF00856">
    <property type="entry name" value="SET"/>
    <property type="match status" value="1"/>
</dbReference>
<dbReference type="PANTHER" id="PTHR47332">
    <property type="entry name" value="SET DOMAIN-CONTAINING PROTEIN 5"/>
    <property type="match status" value="1"/>
</dbReference>
<name>A0AAD7GMF1_MYCRO</name>
<dbReference type="AlphaFoldDB" id="A0AAD7GMF1"/>
<accession>A0AAD7GMF1</accession>
<dbReference type="SMART" id="SM00317">
    <property type="entry name" value="SET"/>
    <property type="match status" value="1"/>
</dbReference>